<reference evidence="2" key="3">
    <citation type="submission" date="2025-09" db="UniProtKB">
        <authorList>
            <consortium name="Ensembl"/>
        </authorList>
    </citation>
    <scope>IDENTIFICATION</scope>
</reference>
<protein>
    <submittedName>
        <fullName evidence="2">Uncharacterized protein</fullName>
    </submittedName>
</protein>
<reference evidence="2 3" key="1">
    <citation type="submission" date="2012-03" db="EMBL/GenBank/DDBJ databases">
        <title>Whole Genome Assembly of Papio anubis.</title>
        <authorList>
            <person name="Liu Y.L."/>
            <person name="Abraham K.A."/>
            <person name="Akbar H.A."/>
            <person name="Ali S.A."/>
            <person name="Anosike U.A."/>
            <person name="Aqrawi P.A."/>
            <person name="Arias F.A."/>
            <person name="Attaway T.A."/>
            <person name="Awwad R.A."/>
            <person name="Babu C.B."/>
            <person name="Bandaranaike D.B."/>
            <person name="Battles P.B."/>
            <person name="Bell A.B."/>
            <person name="Beltran B.B."/>
            <person name="Berhane-Mersha D.B."/>
            <person name="Bess C.B."/>
            <person name="Bickham C.B."/>
            <person name="Bolden T.B."/>
            <person name="Carter K.C."/>
            <person name="Chau D.C."/>
            <person name="Chavez A.C."/>
            <person name="Clerc-Blankenburg K.C."/>
            <person name="Coyle M.C."/>
            <person name="Dao M.D."/>
            <person name="Davila M.L.D."/>
            <person name="Davy-Carroll L.D."/>
            <person name="Denson S.D."/>
            <person name="Dinh H.D."/>
            <person name="Fernandez S.F."/>
            <person name="Fernando P.F."/>
            <person name="Forbes L.F."/>
            <person name="Francis C.F."/>
            <person name="Francisco L.F."/>
            <person name="Fu Q.F."/>
            <person name="Garcia-Iii R.G."/>
            <person name="Garrett T.G."/>
            <person name="Gross S.G."/>
            <person name="Gubbala S.G."/>
            <person name="Hirani K.H."/>
            <person name="Hogues M.H."/>
            <person name="Hollins B.H."/>
            <person name="Jackson L.J."/>
            <person name="Javaid M.J."/>
            <person name="Jhangiani S.J."/>
            <person name="Johnson A.J."/>
            <person name="Johnson B.J."/>
            <person name="Jones J.J."/>
            <person name="Joshi V.J."/>
            <person name="Kalu J.K."/>
            <person name="Khan N.K."/>
            <person name="Korchina V.K."/>
            <person name="Kovar C.K."/>
            <person name="Lago L.L."/>
            <person name="Lara F.L."/>
            <person name="Le T.-K.L."/>
            <person name="Lee S.L."/>
            <person name="Legall-Iii F.L."/>
            <person name="Lemon S.L."/>
            <person name="Liu J.L."/>
            <person name="Liu Y.-S.L."/>
            <person name="Liyanage D.L."/>
            <person name="Lopez J.L."/>
            <person name="Lorensuhewa L.L."/>
            <person name="Mata R.M."/>
            <person name="Mathew T.M."/>
            <person name="Mercado C.M."/>
            <person name="Mercado I.M."/>
            <person name="Morales K.M."/>
            <person name="Morgan M.M."/>
            <person name="Munidasa M.M."/>
            <person name="Ngo D.N."/>
            <person name="Nguyen L.N."/>
            <person name="Nguyen T.N."/>
            <person name="Nguyen N.N."/>
            <person name="Obregon M.O."/>
            <person name="Okwuonu G.O."/>
            <person name="Ongeri F.O."/>
            <person name="Onwere C.O."/>
            <person name="Osifeso I.O."/>
            <person name="Parra A.P."/>
            <person name="Patil S.P."/>
            <person name="Perez A.P."/>
            <person name="Perez Y.P."/>
            <person name="Pham C.P."/>
            <person name="Pu L.-L.P."/>
            <person name="Puazo M.P."/>
            <person name="Quiroz J.Q."/>
            <person name="Rouhana J.R."/>
            <person name="Ruiz M.R."/>
            <person name="Ruiz S.-J.R."/>
            <person name="Saada N.S."/>
            <person name="Santibanez J.S."/>
            <person name="Scheel M.S."/>
            <person name="Schneider B.S."/>
            <person name="Simmons D.S."/>
            <person name="Sisson I.S."/>
            <person name="Tang L.-Y.T."/>
            <person name="Thornton R.T."/>
            <person name="Tisius J.T."/>
            <person name="Toledanes G.T."/>
            <person name="Trejos Z.T."/>
            <person name="Usmani K.U."/>
            <person name="Varghese R.V."/>
            <person name="Vattathil S.V."/>
            <person name="Vee V.V."/>
            <person name="Walker D.W."/>
            <person name="Weissenberger G.W."/>
            <person name="White C.W."/>
            <person name="Williams A.W."/>
            <person name="Woodworth J.W."/>
            <person name="Wright R.W."/>
            <person name="Zhu Y.Z."/>
            <person name="Han Y.H."/>
            <person name="Newsham I.N."/>
            <person name="Nazareth L.N."/>
            <person name="Worley K.W."/>
            <person name="Muzny D.M."/>
            <person name="Rogers J.R."/>
            <person name="Gibbs R.G."/>
        </authorList>
    </citation>
    <scope>NUCLEOTIDE SEQUENCE [LARGE SCALE GENOMIC DNA]</scope>
</reference>
<organism evidence="2 3">
    <name type="scientific">Papio anubis</name>
    <name type="common">Olive baboon</name>
    <dbReference type="NCBI Taxonomy" id="9555"/>
    <lineage>
        <taxon>Eukaryota</taxon>
        <taxon>Metazoa</taxon>
        <taxon>Chordata</taxon>
        <taxon>Craniata</taxon>
        <taxon>Vertebrata</taxon>
        <taxon>Euteleostomi</taxon>
        <taxon>Mammalia</taxon>
        <taxon>Eutheria</taxon>
        <taxon>Euarchontoglires</taxon>
        <taxon>Primates</taxon>
        <taxon>Haplorrhini</taxon>
        <taxon>Catarrhini</taxon>
        <taxon>Cercopithecidae</taxon>
        <taxon>Cercopithecinae</taxon>
        <taxon>Papio</taxon>
    </lineage>
</organism>
<evidence type="ECO:0000313" key="2">
    <source>
        <dbReference type="Ensembl" id="ENSPANP00000052165.1"/>
    </source>
</evidence>
<dbReference type="Ensembl" id="ENSPANT00000081400.1">
    <property type="protein sequence ID" value="ENSPANP00000052165.1"/>
    <property type="gene ID" value="ENSPANG00000007974.3"/>
</dbReference>
<name>A0A8I5NNX8_PAPAN</name>
<feature type="region of interest" description="Disordered" evidence="1">
    <location>
        <begin position="89"/>
        <end position="269"/>
    </location>
</feature>
<evidence type="ECO:0000256" key="1">
    <source>
        <dbReference type="SAM" id="MobiDB-lite"/>
    </source>
</evidence>
<sequence length="304" mass="32297">MAKPAAAPGGRVSGSPGCHPLPQLLLPSAHPDSRFADWRTTGGVRKAAGLGASVAGDLEHNVRAHQLGMDQLGTTPPCNHAAGTRPLRPLHCLPHAPPGAGFPGVEEGRRPPTLPNSPTSPPPPPPPPHPAASASAQPQSVRRQLCRAQTGSGWGGPQVLNPVPGEPERTLEQEEKEKLVSEASPPPGAMQSLSPEQTRGLLEPERTKTLLPRESRAWEKPPHPTCAKDWEAVEVGASSHDCDEKDLSSQETGLSQEWSSVEEDDESEGSQVHWGVCSFSTNVPLCRSQQFITFAFSAWNLPAP</sequence>
<dbReference type="GeneTree" id="ENSGT00490000044430"/>
<feature type="compositionally biased region" description="Basic and acidic residues" evidence="1">
    <location>
        <begin position="202"/>
        <end position="231"/>
    </location>
</feature>
<dbReference type="AlphaFoldDB" id="A0A8I5NNX8"/>
<keyword evidence="3" id="KW-1185">Reference proteome</keyword>
<proteinExistence type="predicted"/>
<reference evidence="2" key="2">
    <citation type="submission" date="2025-08" db="UniProtKB">
        <authorList>
            <consortium name="Ensembl"/>
        </authorList>
    </citation>
    <scope>IDENTIFICATION</scope>
</reference>
<feature type="region of interest" description="Disordered" evidence="1">
    <location>
        <begin position="1"/>
        <end position="32"/>
    </location>
</feature>
<accession>A0A8I5NNX8</accession>
<feature type="compositionally biased region" description="Pro residues" evidence="1">
    <location>
        <begin position="112"/>
        <end position="130"/>
    </location>
</feature>
<feature type="compositionally biased region" description="Low complexity" evidence="1">
    <location>
        <begin position="131"/>
        <end position="140"/>
    </location>
</feature>
<evidence type="ECO:0000313" key="3">
    <source>
        <dbReference type="Proteomes" id="UP000028761"/>
    </source>
</evidence>
<dbReference type="Proteomes" id="UP000028761">
    <property type="component" value="Chromosome 20"/>
</dbReference>
<feature type="compositionally biased region" description="Basic and acidic residues" evidence="1">
    <location>
        <begin position="166"/>
        <end position="180"/>
    </location>
</feature>